<dbReference type="SUPFAM" id="SSF101478">
    <property type="entry name" value="ADP-ribosylglycohydrolase"/>
    <property type="match status" value="1"/>
</dbReference>
<dbReference type="Proteomes" id="UP000218785">
    <property type="component" value="Chromosome"/>
</dbReference>
<reference evidence="1 2" key="1">
    <citation type="submission" date="2017-06" db="EMBL/GenBank/DDBJ databases">
        <title>Genome sequencing of cyanobaciteial culture collection at National Institute for Environmental Studies (NIES).</title>
        <authorList>
            <person name="Hirose Y."/>
            <person name="Shimura Y."/>
            <person name="Fujisawa T."/>
            <person name="Nakamura Y."/>
            <person name="Kawachi M."/>
        </authorList>
    </citation>
    <scope>NUCLEOTIDE SEQUENCE [LARGE SCALE GENOMIC DNA]</scope>
    <source>
        <strain evidence="1 2">NIES-37</strain>
    </source>
</reference>
<dbReference type="Pfam" id="PF03747">
    <property type="entry name" value="ADP_ribosyl_GH"/>
    <property type="match status" value="1"/>
</dbReference>
<dbReference type="KEGG" id="ttq:NIES37_59440"/>
<sequence length="322" mass="35124">MRHSVVSRFRGTLLGALVGGNVASASDKKLSERYDIDKIAVLGTESLIKLGRLDIDDWCSKSLPASPDLSISDHISGKVILATLPVSLFFHENTFKLRQNLLRVLEIWEDNPVVRDGTLAVGYAIAQALTEKLHIRTLIPETIAFIGETPTSLPQQLLKVQALLDRGAGLARAQAELSREDKLSNAIAMAFYCFLTTLEDYRLAILRATQNAEVWQQDSKRLHLPTVSTITGALSGAYNSTAGIPVPWQILYSPANSTTMGLSNFSLIVGLADALVAVWSGLYNFALDSSQLTAERDTMSEEAASLPLQVCVYCAPRVIRSH</sequence>
<dbReference type="EMBL" id="AP018248">
    <property type="protein sequence ID" value="BAZ01937.1"/>
    <property type="molecule type" value="Genomic_DNA"/>
</dbReference>
<gene>
    <name evidence="1" type="ORF">NIES37_59440</name>
</gene>
<dbReference type="InterPro" id="IPR005502">
    <property type="entry name" value="Ribosyl_crysJ1"/>
</dbReference>
<protein>
    <recommendedName>
        <fullName evidence="3">ADP-ribosylation/crystallin J1</fullName>
    </recommendedName>
</protein>
<name>A0A1Z4N899_9CYAN</name>
<dbReference type="AlphaFoldDB" id="A0A1Z4N899"/>
<organism evidence="1 2">
    <name type="scientific">Tolypothrix tenuis PCC 7101</name>
    <dbReference type="NCBI Taxonomy" id="231146"/>
    <lineage>
        <taxon>Bacteria</taxon>
        <taxon>Bacillati</taxon>
        <taxon>Cyanobacteriota</taxon>
        <taxon>Cyanophyceae</taxon>
        <taxon>Nostocales</taxon>
        <taxon>Tolypothrichaceae</taxon>
        <taxon>Tolypothrix</taxon>
    </lineage>
</organism>
<proteinExistence type="predicted"/>
<evidence type="ECO:0000313" key="2">
    <source>
        <dbReference type="Proteomes" id="UP000218785"/>
    </source>
</evidence>
<dbReference type="InterPro" id="IPR036705">
    <property type="entry name" value="Ribosyl_crysJ1_sf"/>
</dbReference>
<evidence type="ECO:0000313" key="1">
    <source>
        <dbReference type="EMBL" id="BAZ01937.1"/>
    </source>
</evidence>
<accession>A0A1Z4N899</accession>
<keyword evidence="2" id="KW-1185">Reference proteome</keyword>
<evidence type="ECO:0008006" key="3">
    <source>
        <dbReference type="Google" id="ProtNLM"/>
    </source>
</evidence>
<dbReference type="Gene3D" id="1.10.4080.10">
    <property type="entry name" value="ADP-ribosylation/Crystallin J1"/>
    <property type="match status" value="1"/>
</dbReference>